<gene>
    <name evidence="3" type="primary">rpsP</name>
    <name evidence="4" type="ORF">DES52_12645</name>
</gene>
<evidence type="ECO:0000256" key="1">
    <source>
        <dbReference type="ARBA" id="ARBA00022980"/>
    </source>
</evidence>
<dbReference type="Gene3D" id="3.30.1320.10">
    <property type="match status" value="1"/>
</dbReference>
<sequence length="92" mass="10467">MVKIRLSRFGSKHNPHYRIVVADARRPRDGGYIESVGHYDPRKTTESYLKVDVERARYWLARGAQPTDTARRLLRSQGVFAAQAPAAEQVEA</sequence>
<dbReference type="AlphaFoldDB" id="A0A318S5N5"/>
<dbReference type="Proteomes" id="UP000248326">
    <property type="component" value="Unassembled WGS sequence"/>
</dbReference>
<keyword evidence="1 3" id="KW-0689">Ribosomal protein</keyword>
<dbReference type="GO" id="GO:0005737">
    <property type="term" value="C:cytoplasm"/>
    <property type="evidence" value="ECO:0007669"/>
    <property type="project" value="UniProtKB-ARBA"/>
</dbReference>
<dbReference type="GO" id="GO:0006412">
    <property type="term" value="P:translation"/>
    <property type="evidence" value="ECO:0007669"/>
    <property type="project" value="UniProtKB-UniRule"/>
</dbReference>
<dbReference type="GO" id="GO:0015935">
    <property type="term" value="C:small ribosomal subunit"/>
    <property type="evidence" value="ECO:0007669"/>
    <property type="project" value="TreeGrafter"/>
</dbReference>
<dbReference type="InterPro" id="IPR023803">
    <property type="entry name" value="Ribosomal_bS16_dom_sf"/>
</dbReference>
<dbReference type="HAMAP" id="MF_00385">
    <property type="entry name" value="Ribosomal_bS16"/>
    <property type="match status" value="1"/>
</dbReference>
<protein>
    <recommendedName>
        <fullName evidence="3">Small ribosomal subunit protein bS16</fullName>
    </recommendedName>
</protein>
<accession>A0A318S5N5</accession>
<dbReference type="InterPro" id="IPR000307">
    <property type="entry name" value="Ribosomal_bS16"/>
</dbReference>
<dbReference type="Pfam" id="PF00886">
    <property type="entry name" value="Ribosomal_S16"/>
    <property type="match status" value="1"/>
</dbReference>
<dbReference type="PANTHER" id="PTHR12919:SF20">
    <property type="entry name" value="SMALL RIBOSOMAL SUBUNIT PROTEIN BS16M"/>
    <property type="match status" value="1"/>
</dbReference>
<dbReference type="OrthoDB" id="9807878at2"/>
<dbReference type="NCBIfam" id="TIGR00002">
    <property type="entry name" value="S16"/>
    <property type="match status" value="1"/>
</dbReference>
<proteinExistence type="inferred from homology"/>
<evidence type="ECO:0000313" key="5">
    <source>
        <dbReference type="Proteomes" id="UP000248326"/>
    </source>
</evidence>
<reference evidence="4 5" key="1">
    <citation type="submission" date="2018-06" db="EMBL/GenBank/DDBJ databases">
        <title>Genomic Encyclopedia of Type Strains, Phase IV (KMG-IV): sequencing the most valuable type-strain genomes for metagenomic binning, comparative biology and taxonomic classification.</title>
        <authorList>
            <person name="Goeker M."/>
        </authorList>
    </citation>
    <scope>NUCLEOTIDE SEQUENCE [LARGE SCALE GENOMIC DNA]</scope>
    <source>
        <strain evidence="4 5">DSM 18048</strain>
    </source>
</reference>
<keyword evidence="2 3" id="KW-0687">Ribonucleoprotein</keyword>
<dbReference type="RefSeq" id="WP_110888823.1">
    <property type="nucleotide sequence ID" value="NZ_QJSX01000026.1"/>
</dbReference>
<keyword evidence="5" id="KW-1185">Reference proteome</keyword>
<comment type="similarity">
    <text evidence="3">Belongs to the bacterial ribosomal protein bS16 family.</text>
</comment>
<name>A0A318S5N5_9DEIO</name>
<dbReference type="EMBL" id="QJSX01000026">
    <property type="protein sequence ID" value="PYE48979.1"/>
    <property type="molecule type" value="Genomic_DNA"/>
</dbReference>
<dbReference type="FunFam" id="3.30.1320.10:FF:000005">
    <property type="entry name" value="30S ribosomal protein S16"/>
    <property type="match status" value="1"/>
</dbReference>
<organism evidence="4 5">
    <name type="scientific">Deinococcus yavapaiensis KR-236</name>
    <dbReference type="NCBI Taxonomy" id="694435"/>
    <lineage>
        <taxon>Bacteria</taxon>
        <taxon>Thermotogati</taxon>
        <taxon>Deinococcota</taxon>
        <taxon>Deinococci</taxon>
        <taxon>Deinococcales</taxon>
        <taxon>Deinococcaceae</taxon>
        <taxon>Deinococcus</taxon>
    </lineage>
</organism>
<dbReference type="GO" id="GO:0003735">
    <property type="term" value="F:structural constituent of ribosome"/>
    <property type="evidence" value="ECO:0007669"/>
    <property type="project" value="InterPro"/>
</dbReference>
<dbReference type="PANTHER" id="PTHR12919">
    <property type="entry name" value="30S RIBOSOMAL PROTEIN S16"/>
    <property type="match status" value="1"/>
</dbReference>
<dbReference type="SUPFAM" id="SSF54565">
    <property type="entry name" value="Ribosomal protein S16"/>
    <property type="match status" value="1"/>
</dbReference>
<evidence type="ECO:0000256" key="3">
    <source>
        <dbReference type="HAMAP-Rule" id="MF_00385"/>
    </source>
</evidence>
<evidence type="ECO:0000313" key="4">
    <source>
        <dbReference type="EMBL" id="PYE48979.1"/>
    </source>
</evidence>
<evidence type="ECO:0000256" key="2">
    <source>
        <dbReference type="ARBA" id="ARBA00023274"/>
    </source>
</evidence>
<comment type="caution">
    <text evidence="4">The sequence shown here is derived from an EMBL/GenBank/DDBJ whole genome shotgun (WGS) entry which is preliminary data.</text>
</comment>